<keyword evidence="1" id="KW-0472">Membrane</keyword>
<evidence type="ECO:0000256" key="1">
    <source>
        <dbReference type="SAM" id="Phobius"/>
    </source>
</evidence>
<accession>A0ABU2NGB3</accession>
<gene>
    <name evidence="2" type="ORF">RM445_19175</name>
</gene>
<organism evidence="2 3">
    <name type="scientific">Pseudonocardia charpentierae</name>
    <dbReference type="NCBI Taxonomy" id="3075545"/>
    <lineage>
        <taxon>Bacteria</taxon>
        <taxon>Bacillati</taxon>
        <taxon>Actinomycetota</taxon>
        <taxon>Actinomycetes</taxon>
        <taxon>Pseudonocardiales</taxon>
        <taxon>Pseudonocardiaceae</taxon>
        <taxon>Pseudonocardia</taxon>
    </lineage>
</organism>
<comment type="caution">
    <text evidence="2">The sequence shown here is derived from an EMBL/GenBank/DDBJ whole genome shotgun (WGS) entry which is preliminary data.</text>
</comment>
<keyword evidence="1" id="KW-0812">Transmembrane</keyword>
<protein>
    <submittedName>
        <fullName evidence="2">Uncharacterized protein</fullName>
    </submittedName>
</protein>
<proteinExistence type="predicted"/>
<evidence type="ECO:0000313" key="2">
    <source>
        <dbReference type="EMBL" id="MDT0351654.1"/>
    </source>
</evidence>
<keyword evidence="1" id="KW-1133">Transmembrane helix</keyword>
<feature type="transmembrane region" description="Helical" evidence="1">
    <location>
        <begin position="58"/>
        <end position="81"/>
    </location>
</feature>
<reference evidence="3" key="1">
    <citation type="submission" date="2023-07" db="EMBL/GenBank/DDBJ databases">
        <title>30 novel species of actinomycetes from the DSMZ collection.</title>
        <authorList>
            <person name="Nouioui I."/>
        </authorList>
    </citation>
    <scope>NUCLEOTIDE SEQUENCE [LARGE SCALE GENOMIC DNA]</scope>
    <source>
        <strain evidence="3">DSM 45834</strain>
    </source>
</reference>
<evidence type="ECO:0000313" key="3">
    <source>
        <dbReference type="Proteomes" id="UP001183202"/>
    </source>
</evidence>
<name>A0ABU2NGB3_9PSEU</name>
<feature type="transmembrane region" description="Helical" evidence="1">
    <location>
        <begin position="135"/>
        <end position="155"/>
    </location>
</feature>
<dbReference type="Proteomes" id="UP001183202">
    <property type="component" value="Unassembled WGS sequence"/>
</dbReference>
<sequence length="170" mass="18145">MTTLADRLFVELDRQLAEVRTIADGLAARSGILVSANALAAGLLGTRFDELAQLPLTVVSLVLFGLGATFGFAAIAPSMYVGMSISRLTYWLGTIPNVPASDASDTPTGNSTLEFFTEKLIFVKRNHSLLHLARVFFYIQGVLVVAAVSAAFLALTSQIDFPLVVEGPLQ</sequence>
<dbReference type="RefSeq" id="WP_311558062.1">
    <property type="nucleotide sequence ID" value="NZ_JAVREJ010000014.1"/>
</dbReference>
<dbReference type="EMBL" id="JAVREJ010000014">
    <property type="protein sequence ID" value="MDT0351654.1"/>
    <property type="molecule type" value="Genomic_DNA"/>
</dbReference>
<keyword evidence="3" id="KW-1185">Reference proteome</keyword>